<keyword evidence="3 6" id="KW-0812">Transmembrane</keyword>
<proteinExistence type="inferred from homology"/>
<evidence type="ECO:0000256" key="3">
    <source>
        <dbReference type="ARBA" id="ARBA00022692"/>
    </source>
</evidence>
<gene>
    <name evidence="8" type="ORF">COS38_00755</name>
</gene>
<dbReference type="Pfam" id="PF04138">
    <property type="entry name" value="GtrA_DPMS_TM"/>
    <property type="match status" value="1"/>
</dbReference>
<feature type="transmembrane region" description="Helical" evidence="6">
    <location>
        <begin position="96"/>
        <end position="114"/>
    </location>
</feature>
<evidence type="ECO:0000256" key="6">
    <source>
        <dbReference type="SAM" id="Phobius"/>
    </source>
</evidence>
<comment type="subcellular location">
    <subcellularLocation>
        <location evidence="1">Membrane</location>
        <topology evidence="1">Multi-pass membrane protein</topology>
    </subcellularLocation>
</comment>
<evidence type="ECO:0000259" key="7">
    <source>
        <dbReference type="Pfam" id="PF04138"/>
    </source>
</evidence>
<dbReference type="InterPro" id="IPR051401">
    <property type="entry name" value="GtrA_CellWall_Glycosyl"/>
</dbReference>
<keyword evidence="4 6" id="KW-1133">Transmembrane helix</keyword>
<comment type="caution">
    <text evidence="8">The sequence shown here is derived from an EMBL/GenBank/DDBJ whole genome shotgun (WGS) entry which is preliminary data.</text>
</comment>
<feature type="transmembrane region" description="Helical" evidence="6">
    <location>
        <begin position="120"/>
        <end position="139"/>
    </location>
</feature>
<dbReference type="Proteomes" id="UP000229966">
    <property type="component" value="Unassembled WGS sequence"/>
</dbReference>
<feature type="transmembrane region" description="Helical" evidence="6">
    <location>
        <begin position="25"/>
        <end position="48"/>
    </location>
</feature>
<dbReference type="InterPro" id="IPR007267">
    <property type="entry name" value="GtrA_DPMS_TM"/>
</dbReference>
<sequence>MEEQNKEASVASIVKNKSVSQFVKFAIVGGGATVVDYLVFFLFSRILITGLFSGQTLKQVSKSLSFIVSAAVNYYFNRQWTFKSHDKNVATQTLKFYVVATVSLVFNNFIFYVVTSVFGWADIWGLICATGIMFFWNFFMNRAWTFKK</sequence>
<evidence type="ECO:0000256" key="1">
    <source>
        <dbReference type="ARBA" id="ARBA00004141"/>
    </source>
</evidence>
<evidence type="ECO:0000256" key="5">
    <source>
        <dbReference type="ARBA" id="ARBA00023136"/>
    </source>
</evidence>
<dbReference type="EMBL" id="PEUM01000021">
    <property type="protein sequence ID" value="PIV25596.1"/>
    <property type="molecule type" value="Genomic_DNA"/>
</dbReference>
<evidence type="ECO:0000313" key="9">
    <source>
        <dbReference type="Proteomes" id="UP000229966"/>
    </source>
</evidence>
<dbReference type="GO" id="GO:0000271">
    <property type="term" value="P:polysaccharide biosynthetic process"/>
    <property type="evidence" value="ECO:0007669"/>
    <property type="project" value="InterPro"/>
</dbReference>
<comment type="similarity">
    <text evidence="2">Belongs to the GtrA family.</text>
</comment>
<feature type="transmembrane region" description="Helical" evidence="6">
    <location>
        <begin position="60"/>
        <end position="76"/>
    </location>
</feature>
<evidence type="ECO:0000256" key="4">
    <source>
        <dbReference type="ARBA" id="ARBA00022989"/>
    </source>
</evidence>
<protein>
    <recommendedName>
        <fullName evidence="7">GtrA/DPMS transmembrane domain-containing protein</fullName>
    </recommendedName>
</protein>
<feature type="domain" description="GtrA/DPMS transmembrane" evidence="7">
    <location>
        <begin position="24"/>
        <end position="146"/>
    </location>
</feature>
<accession>A0A2M7CIY1</accession>
<dbReference type="PANTHER" id="PTHR38459">
    <property type="entry name" value="PROPHAGE BACTOPRENOL-LINKED GLUCOSE TRANSLOCASE HOMOLOG"/>
    <property type="match status" value="1"/>
</dbReference>
<organism evidence="8 9">
    <name type="scientific">Candidatus Berkelbacteria bacterium CG03_land_8_20_14_0_80_40_36</name>
    <dbReference type="NCBI Taxonomy" id="1974509"/>
    <lineage>
        <taxon>Bacteria</taxon>
        <taxon>Candidatus Berkelbacteria</taxon>
    </lineage>
</organism>
<dbReference type="GO" id="GO:0005886">
    <property type="term" value="C:plasma membrane"/>
    <property type="evidence" value="ECO:0007669"/>
    <property type="project" value="TreeGrafter"/>
</dbReference>
<dbReference type="PANTHER" id="PTHR38459:SF1">
    <property type="entry name" value="PROPHAGE BACTOPRENOL-LINKED GLUCOSE TRANSLOCASE HOMOLOG"/>
    <property type="match status" value="1"/>
</dbReference>
<name>A0A2M7CIY1_9BACT</name>
<keyword evidence="5 6" id="KW-0472">Membrane</keyword>
<evidence type="ECO:0000313" key="8">
    <source>
        <dbReference type="EMBL" id="PIV25596.1"/>
    </source>
</evidence>
<evidence type="ECO:0000256" key="2">
    <source>
        <dbReference type="ARBA" id="ARBA00009399"/>
    </source>
</evidence>
<reference evidence="9" key="1">
    <citation type="submission" date="2017-09" db="EMBL/GenBank/DDBJ databases">
        <title>Depth-based differentiation of microbial function through sediment-hosted aquifers and enrichment of novel symbionts in the deep terrestrial subsurface.</title>
        <authorList>
            <person name="Probst A.J."/>
            <person name="Ladd B."/>
            <person name="Jarett J.K."/>
            <person name="Geller-Mcgrath D.E."/>
            <person name="Sieber C.M.K."/>
            <person name="Emerson J.B."/>
            <person name="Anantharaman K."/>
            <person name="Thomas B.C."/>
            <person name="Malmstrom R."/>
            <person name="Stieglmeier M."/>
            <person name="Klingl A."/>
            <person name="Woyke T."/>
            <person name="Ryan C.M."/>
            <person name="Banfield J.F."/>
        </authorList>
    </citation>
    <scope>NUCLEOTIDE SEQUENCE [LARGE SCALE GENOMIC DNA]</scope>
</reference>
<dbReference type="AlphaFoldDB" id="A0A2M7CIY1"/>